<proteinExistence type="inferred from homology"/>
<dbReference type="Proteomes" id="UP000769766">
    <property type="component" value="Unassembled WGS sequence"/>
</dbReference>
<reference evidence="3" key="1">
    <citation type="submission" date="2020-07" db="EMBL/GenBank/DDBJ databases">
        <title>Huge and variable diversity of episymbiotic CPR bacteria and DPANN archaea in groundwater ecosystems.</title>
        <authorList>
            <person name="He C.Y."/>
            <person name="Keren R."/>
            <person name="Whittaker M."/>
            <person name="Farag I.F."/>
            <person name="Doudna J."/>
            <person name="Cate J.H.D."/>
            <person name="Banfield J.F."/>
        </authorList>
    </citation>
    <scope>NUCLEOTIDE SEQUENCE</scope>
    <source>
        <strain evidence="3">NC_groundwater_672_Ag_B-0.1um_62_36</strain>
    </source>
</reference>
<dbReference type="SUPFAM" id="SSF52402">
    <property type="entry name" value="Adenine nucleotide alpha hydrolases-like"/>
    <property type="match status" value="2"/>
</dbReference>
<evidence type="ECO:0000259" key="2">
    <source>
        <dbReference type="Pfam" id="PF00582"/>
    </source>
</evidence>
<dbReference type="PANTHER" id="PTHR46268">
    <property type="entry name" value="STRESS RESPONSE PROTEIN NHAX"/>
    <property type="match status" value="1"/>
</dbReference>
<name>A0A932CPX7_UNCTE</name>
<evidence type="ECO:0000313" key="4">
    <source>
        <dbReference type="Proteomes" id="UP000769766"/>
    </source>
</evidence>
<organism evidence="3 4">
    <name type="scientific">Tectimicrobiota bacterium</name>
    <dbReference type="NCBI Taxonomy" id="2528274"/>
    <lineage>
        <taxon>Bacteria</taxon>
        <taxon>Pseudomonadati</taxon>
        <taxon>Nitrospinota/Tectimicrobiota group</taxon>
        <taxon>Candidatus Tectimicrobiota</taxon>
    </lineage>
</organism>
<dbReference type="InterPro" id="IPR006015">
    <property type="entry name" value="Universal_stress_UspA"/>
</dbReference>
<dbReference type="AlphaFoldDB" id="A0A932CPX7"/>
<dbReference type="PRINTS" id="PR01438">
    <property type="entry name" value="UNVRSLSTRESS"/>
</dbReference>
<dbReference type="InterPro" id="IPR006016">
    <property type="entry name" value="UspA"/>
</dbReference>
<dbReference type="CDD" id="cd00293">
    <property type="entry name" value="USP-like"/>
    <property type="match status" value="2"/>
</dbReference>
<evidence type="ECO:0000256" key="1">
    <source>
        <dbReference type="ARBA" id="ARBA00008791"/>
    </source>
</evidence>
<accession>A0A932CPX7</accession>
<feature type="domain" description="UspA" evidence="2">
    <location>
        <begin position="169"/>
        <end position="320"/>
    </location>
</feature>
<evidence type="ECO:0000313" key="3">
    <source>
        <dbReference type="EMBL" id="MBI2877202.1"/>
    </source>
</evidence>
<protein>
    <submittedName>
        <fullName evidence="3">Universal stress protein</fullName>
    </submittedName>
</protein>
<dbReference type="EMBL" id="JACPRF010000303">
    <property type="protein sequence ID" value="MBI2877202.1"/>
    <property type="molecule type" value="Genomic_DNA"/>
</dbReference>
<comment type="similarity">
    <text evidence="1">Belongs to the universal stress protein A family.</text>
</comment>
<dbReference type="Gene3D" id="3.40.50.620">
    <property type="entry name" value="HUPs"/>
    <property type="match status" value="2"/>
</dbReference>
<sequence length="323" mass="36156">MKETIEIQKVVVPVDLSQNSEEALPLAFSLAREFKARLYLLYVYHLPSFLDLLAAPLAFLKGKEELAAEIEKQAQQKLSALIQRYHQEESDLQLEGLVRQGVPYEEILKVAQEVEASLIVICTRGLTGLEHLILGSTAERVVRMAECPVMTVRPRGQRSVMPGQAISLRKILAPVDFSPCSRKTLHYAIALAQRYKAELHLLTCNEGYVAGPEIIKGDLPPESRKVQSLLDLIEALSRRETEERFEKFLEEIPVEELGIPVERVIVEGTPYQEIIQKARELEAELIVMGTHGRTGLERVLLGSTTEKVVRLAPCAVMTVRGEA</sequence>
<gene>
    <name evidence="3" type="ORF">HYY20_10000</name>
</gene>
<dbReference type="PANTHER" id="PTHR46268:SF6">
    <property type="entry name" value="UNIVERSAL STRESS PROTEIN UP12"/>
    <property type="match status" value="1"/>
</dbReference>
<dbReference type="InterPro" id="IPR014729">
    <property type="entry name" value="Rossmann-like_a/b/a_fold"/>
</dbReference>
<dbReference type="Pfam" id="PF00582">
    <property type="entry name" value="Usp"/>
    <property type="match status" value="2"/>
</dbReference>
<feature type="domain" description="UspA" evidence="2">
    <location>
        <begin position="7"/>
        <end position="153"/>
    </location>
</feature>
<comment type="caution">
    <text evidence="3">The sequence shown here is derived from an EMBL/GenBank/DDBJ whole genome shotgun (WGS) entry which is preliminary data.</text>
</comment>